<dbReference type="SMART" id="SM01019">
    <property type="entry name" value="B3"/>
    <property type="match status" value="1"/>
</dbReference>
<dbReference type="InterPro" id="IPR050655">
    <property type="entry name" value="Plant_B3_domain"/>
</dbReference>
<sequence>MPARKTMAVCGGEAIEAAGAPGRRGPPWWSSYGPTLTVACALFDDTACCRHYHTGESAFEFGVTIRSGMDSDRLRFPQKFVSVVDGQEPHEIVPRVAGGATDMWSVEVLFDHIGQMYLHNGWRRFARSHAIEVGHFVVFKYDNHYMLTVKVFTRLCATSTTTEMRMTMQGQDEYVGIFYYVFY</sequence>
<reference evidence="7" key="1">
    <citation type="submission" date="2023-07" db="EMBL/GenBank/DDBJ databases">
        <title>A chromosome-level genome assembly of Lolium multiflorum.</title>
        <authorList>
            <person name="Chen Y."/>
            <person name="Copetti D."/>
            <person name="Kolliker R."/>
            <person name="Studer B."/>
        </authorList>
    </citation>
    <scope>NUCLEOTIDE SEQUENCE</scope>
    <source>
        <strain evidence="7">02402/16</strain>
        <tissue evidence="7">Leaf</tissue>
    </source>
</reference>
<dbReference type="GO" id="GO:0005634">
    <property type="term" value="C:nucleus"/>
    <property type="evidence" value="ECO:0007669"/>
    <property type="project" value="UniProtKB-SubCell"/>
</dbReference>
<organism evidence="7 8">
    <name type="scientific">Lolium multiflorum</name>
    <name type="common">Italian ryegrass</name>
    <name type="synonym">Lolium perenne subsp. multiflorum</name>
    <dbReference type="NCBI Taxonomy" id="4521"/>
    <lineage>
        <taxon>Eukaryota</taxon>
        <taxon>Viridiplantae</taxon>
        <taxon>Streptophyta</taxon>
        <taxon>Embryophyta</taxon>
        <taxon>Tracheophyta</taxon>
        <taxon>Spermatophyta</taxon>
        <taxon>Magnoliopsida</taxon>
        <taxon>Liliopsida</taxon>
        <taxon>Poales</taxon>
        <taxon>Poaceae</taxon>
        <taxon>BOP clade</taxon>
        <taxon>Pooideae</taxon>
        <taxon>Poodae</taxon>
        <taxon>Poeae</taxon>
        <taxon>Poeae Chloroplast Group 2 (Poeae type)</taxon>
        <taxon>Loliodinae</taxon>
        <taxon>Loliinae</taxon>
        <taxon>Lolium</taxon>
    </lineage>
</organism>
<dbReference type="CDD" id="cd10017">
    <property type="entry name" value="B3_DNA"/>
    <property type="match status" value="1"/>
</dbReference>
<evidence type="ECO:0000313" key="7">
    <source>
        <dbReference type="EMBL" id="KAK1629551.1"/>
    </source>
</evidence>
<evidence type="ECO:0000313" key="8">
    <source>
        <dbReference type="Proteomes" id="UP001231189"/>
    </source>
</evidence>
<feature type="domain" description="TF-B3" evidence="6">
    <location>
        <begin position="59"/>
        <end position="155"/>
    </location>
</feature>
<evidence type="ECO:0000256" key="5">
    <source>
        <dbReference type="ARBA" id="ARBA00023242"/>
    </source>
</evidence>
<evidence type="ECO:0000256" key="4">
    <source>
        <dbReference type="ARBA" id="ARBA00023163"/>
    </source>
</evidence>
<dbReference type="EMBL" id="JAUUTY010000005">
    <property type="protein sequence ID" value="KAK1629551.1"/>
    <property type="molecule type" value="Genomic_DNA"/>
</dbReference>
<dbReference type="Gene3D" id="2.40.330.10">
    <property type="entry name" value="DNA-binding pseudobarrel domain"/>
    <property type="match status" value="1"/>
</dbReference>
<gene>
    <name evidence="7" type="ORF">QYE76_003866</name>
</gene>
<keyword evidence="8" id="KW-1185">Reference proteome</keyword>
<evidence type="ECO:0000256" key="3">
    <source>
        <dbReference type="ARBA" id="ARBA00023125"/>
    </source>
</evidence>
<evidence type="ECO:0000256" key="2">
    <source>
        <dbReference type="ARBA" id="ARBA00023015"/>
    </source>
</evidence>
<keyword evidence="4" id="KW-0804">Transcription</keyword>
<accession>A0AAD8W1Z5</accession>
<comment type="subcellular location">
    <subcellularLocation>
        <location evidence="1">Nucleus</location>
    </subcellularLocation>
</comment>
<dbReference type="Pfam" id="PF02362">
    <property type="entry name" value="B3"/>
    <property type="match status" value="1"/>
</dbReference>
<comment type="caution">
    <text evidence="7">The sequence shown here is derived from an EMBL/GenBank/DDBJ whole genome shotgun (WGS) entry which is preliminary data.</text>
</comment>
<keyword evidence="5" id="KW-0539">Nucleus</keyword>
<evidence type="ECO:0000256" key="1">
    <source>
        <dbReference type="ARBA" id="ARBA00004123"/>
    </source>
</evidence>
<dbReference type="AlphaFoldDB" id="A0AAD8W1Z5"/>
<dbReference type="InterPro" id="IPR003340">
    <property type="entry name" value="B3_DNA-bd"/>
</dbReference>
<dbReference type="PANTHER" id="PTHR31920">
    <property type="entry name" value="B3 DOMAIN-CONTAINING"/>
    <property type="match status" value="1"/>
</dbReference>
<proteinExistence type="predicted"/>
<keyword evidence="2" id="KW-0805">Transcription regulation</keyword>
<dbReference type="SUPFAM" id="SSF101936">
    <property type="entry name" value="DNA-binding pseudobarrel domain"/>
    <property type="match status" value="1"/>
</dbReference>
<dbReference type="PANTHER" id="PTHR31920:SF111">
    <property type="entry name" value="B3 DOMAIN-CONTAINING PROTEIN OS03G0621600-RELATED"/>
    <property type="match status" value="1"/>
</dbReference>
<name>A0AAD8W1Z5_LOLMU</name>
<dbReference type="InterPro" id="IPR015300">
    <property type="entry name" value="DNA-bd_pseudobarrel_sf"/>
</dbReference>
<dbReference type="GO" id="GO:0003677">
    <property type="term" value="F:DNA binding"/>
    <property type="evidence" value="ECO:0007669"/>
    <property type="project" value="UniProtKB-KW"/>
</dbReference>
<dbReference type="Proteomes" id="UP001231189">
    <property type="component" value="Unassembled WGS sequence"/>
</dbReference>
<dbReference type="PROSITE" id="PS50863">
    <property type="entry name" value="B3"/>
    <property type="match status" value="1"/>
</dbReference>
<evidence type="ECO:0000259" key="6">
    <source>
        <dbReference type="PROSITE" id="PS50863"/>
    </source>
</evidence>
<protein>
    <recommendedName>
        <fullName evidence="6">TF-B3 domain-containing protein</fullName>
    </recommendedName>
</protein>
<keyword evidence="3" id="KW-0238">DNA-binding</keyword>